<organism evidence="1 2">
    <name type="scientific">Roseateles amylovorans</name>
    <dbReference type="NCBI Taxonomy" id="2978473"/>
    <lineage>
        <taxon>Bacteria</taxon>
        <taxon>Pseudomonadati</taxon>
        <taxon>Pseudomonadota</taxon>
        <taxon>Betaproteobacteria</taxon>
        <taxon>Burkholderiales</taxon>
        <taxon>Sphaerotilaceae</taxon>
        <taxon>Roseateles</taxon>
    </lineage>
</organism>
<evidence type="ECO:0000313" key="2">
    <source>
        <dbReference type="Proteomes" id="UP001064933"/>
    </source>
</evidence>
<reference evidence="1" key="1">
    <citation type="submission" date="2022-10" db="EMBL/GenBank/DDBJ databases">
        <title>Characterization and whole genome sequencing of a new Roseateles species, isolated from fresh water.</title>
        <authorList>
            <person name="Guliayeva D.Y."/>
            <person name="Akhremchuk A.E."/>
            <person name="Sikolenko M.A."/>
            <person name="Valentovich L.N."/>
            <person name="Sidarenka A.V."/>
        </authorList>
    </citation>
    <scope>NUCLEOTIDE SEQUENCE</scope>
    <source>
        <strain evidence="1">BIM B-1768</strain>
    </source>
</reference>
<dbReference type="InterPro" id="IPR010982">
    <property type="entry name" value="Lambda_DNA-bd_dom_sf"/>
</dbReference>
<dbReference type="RefSeq" id="WP_261757288.1">
    <property type="nucleotide sequence ID" value="NZ_CP104562.2"/>
</dbReference>
<dbReference type="SUPFAM" id="SSF47413">
    <property type="entry name" value="lambda repressor-like DNA-binding domains"/>
    <property type="match status" value="1"/>
</dbReference>
<keyword evidence="2" id="KW-1185">Reference proteome</keyword>
<dbReference type="Gene3D" id="3.10.20.860">
    <property type="match status" value="1"/>
</dbReference>
<dbReference type="CDD" id="cd00093">
    <property type="entry name" value="HTH_XRE"/>
    <property type="match status" value="1"/>
</dbReference>
<dbReference type="Gene3D" id="1.10.260.40">
    <property type="entry name" value="lambda repressor-like DNA-binding domains"/>
    <property type="match status" value="1"/>
</dbReference>
<accession>A0ABY6B1Z3</accession>
<dbReference type="Proteomes" id="UP001064933">
    <property type="component" value="Chromosome"/>
</dbReference>
<proteinExistence type="predicted"/>
<gene>
    <name evidence="1" type="ORF">N4261_21500</name>
</gene>
<evidence type="ECO:0000313" key="1">
    <source>
        <dbReference type="EMBL" id="UXH77538.1"/>
    </source>
</evidence>
<dbReference type="NCBIfam" id="TIGR03830">
    <property type="entry name" value="CxxCG_CxxCG_HTH"/>
    <property type="match status" value="1"/>
</dbReference>
<name>A0ABY6B1Z3_9BURK</name>
<dbReference type="Pfam" id="PF15731">
    <property type="entry name" value="MqsA_antitoxin"/>
    <property type="match status" value="1"/>
</dbReference>
<protein>
    <submittedName>
        <fullName evidence="1">Type II toxin-antitoxin system MqsA family antitoxin</fullName>
    </submittedName>
</protein>
<sequence>MTSMKCPFCEDGQMVEQPYDTFVRSGRRNIQIEGLQHFLCDRCDQSLTNRRQTAHNRSVMQAAQDRDVITSVDAAFLQALRARHDLTQRAASRLFGAGESSFAKWESAQSAVSTPTALLLRCAAEVPGVIEHIAALRGEALPPTVEEAPPAVVHLA</sequence>
<dbReference type="InterPro" id="IPR032758">
    <property type="entry name" value="MqsA/HigA-2"/>
</dbReference>
<dbReference type="InterPro" id="IPR022452">
    <property type="entry name" value="MqsA"/>
</dbReference>
<dbReference type="EMBL" id="CP104562">
    <property type="protein sequence ID" value="UXH77538.1"/>
    <property type="molecule type" value="Genomic_DNA"/>
</dbReference>
<dbReference type="InterPro" id="IPR001387">
    <property type="entry name" value="Cro/C1-type_HTH"/>
</dbReference>